<evidence type="ECO:0000313" key="2">
    <source>
        <dbReference type="Proteomes" id="UP000070544"/>
    </source>
</evidence>
<gene>
    <name evidence="1" type="ORF">M427DRAFT_139132</name>
</gene>
<dbReference type="Proteomes" id="UP000070544">
    <property type="component" value="Unassembled WGS sequence"/>
</dbReference>
<keyword evidence="2" id="KW-1185">Reference proteome</keyword>
<reference evidence="1 2" key="1">
    <citation type="journal article" date="2015" name="Genome Biol. Evol.">
        <title>Phylogenomic analyses indicate that early fungi evolved digesting cell walls of algal ancestors of land plants.</title>
        <authorList>
            <person name="Chang Y."/>
            <person name="Wang S."/>
            <person name="Sekimoto S."/>
            <person name="Aerts A.L."/>
            <person name="Choi C."/>
            <person name="Clum A."/>
            <person name="LaButti K.M."/>
            <person name="Lindquist E.A."/>
            <person name="Yee Ngan C."/>
            <person name="Ohm R.A."/>
            <person name="Salamov A.A."/>
            <person name="Grigoriev I.V."/>
            <person name="Spatafora J.W."/>
            <person name="Berbee M.L."/>
        </authorList>
    </citation>
    <scope>NUCLEOTIDE SEQUENCE [LARGE SCALE GENOMIC DNA]</scope>
    <source>
        <strain evidence="1 2">JEL478</strain>
    </source>
</reference>
<accession>A0A139A2S3</accession>
<sequence>MRVPKEECADVQLDSLEVARLMKLIEKKWVKEGYVPEQEEEITFKQMKLFVELYHTNPSLEFLQFLANTTISFDNLLCCGEALQLQIDNLWRDPGSSSICGRMEIRKNVRGEITILHMNPAPTPQQCYTRGIVLIVPAQTFQGWHYVGATFPLD</sequence>
<evidence type="ECO:0000313" key="1">
    <source>
        <dbReference type="EMBL" id="KXS10653.1"/>
    </source>
</evidence>
<dbReference type="AlphaFoldDB" id="A0A139A2S3"/>
<protein>
    <submittedName>
        <fullName evidence="1">Uncharacterized protein</fullName>
    </submittedName>
</protein>
<dbReference type="EMBL" id="KQ965819">
    <property type="protein sequence ID" value="KXS10653.1"/>
    <property type="molecule type" value="Genomic_DNA"/>
</dbReference>
<organism evidence="1 2">
    <name type="scientific">Gonapodya prolifera (strain JEL478)</name>
    <name type="common">Monoblepharis prolifera</name>
    <dbReference type="NCBI Taxonomy" id="1344416"/>
    <lineage>
        <taxon>Eukaryota</taxon>
        <taxon>Fungi</taxon>
        <taxon>Fungi incertae sedis</taxon>
        <taxon>Chytridiomycota</taxon>
        <taxon>Chytridiomycota incertae sedis</taxon>
        <taxon>Monoblepharidomycetes</taxon>
        <taxon>Monoblepharidales</taxon>
        <taxon>Gonapodyaceae</taxon>
        <taxon>Gonapodya</taxon>
    </lineage>
</organism>
<name>A0A139A2S3_GONPJ</name>
<proteinExistence type="predicted"/>